<evidence type="ECO:0000256" key="1">
    <source>
        <dbReference type="SAM" id="Phobius"/>
    </source>
</evidence>
<dbReference type="EMBL" id="JBJUVG010000007">
    <property type="protein sequence ID" value="MFM9413879.1"/>
    <property type="molecule type" value="Genomic_DNA"/>
</dbReference>
<keyword evidence="1" id="KW-0472">Membrane</keyword>
<keyword evidence="1" id="KW-0812">Transmembrane</keyword>
<keyword evidence="3" id="KW-1185">Reference proteome</keyword>
<proteinExistence type="predicted"/>
<dbReference type="RefSeq" id="WP_408977493.1">
    <property type="nucleotide sequence ID" value="NZ_JBJUVG010000007.1"/>
</dbReference>
<dbReference type="Pfam" id="PF07963">
    <property type="entry name" value="N_methyl"/>
    <property type="match status" value="1"/>
</dbReference>
<sequence>MKRRAGFSFIEALVALVISGIVLLMASQFLGQFSRMSSQIEEEVLLRDQMTYAMTRLATDCREADGVHPMRDDAPLAANRVYLYKRLAKRTPINFGETQRYYIEYGLNENTRRTAEDRLAGAYVVYRSQHKDTLGRSDRQPLNAGMTKEGFQVRYLDENGQETAQADLVTALEVELVGRTPSGKGVRQKQVFQLGR</sequence>
<name>A0ABW9H1E0_9FIRM</name>
<evidence type="ECO:0000313" key="2">
    <source>
        <dbReference type="EMBL" id="MFM9413879.1"/>
    </source>
</evidence>
<accession>A0ABW9H1E0</accession>
<reference evidence="2 3" key="1">
    <citation type="journal article" date="2016" name="Int. J. Syst. Evol. Microbiol.">
        <title>Peptococcus simiae sp. nov., isolated from rhesus macaque faeces and emended description of the genus Peptococcus.</title>
        <authorList>
            <person name="Shkoporov A.N."/>
            <person name="Efimov B.A."/>
            <person name="Kondova I."/>
            <person name="Ouwerling B."/>
            <person name="Chaplin A.V."/>
            <person name="Shcherbakova V.A."/>
            <person name="Langermans J.A.M."/>
        </authorList>
    </citation>
    <scope>NUCLEOTIDE SEQUENCE [LARGE SCALE GENOMIC DNA]</scope>
    <source>
        <strain evidence="2 3">M108</strain>
    </source>
</reference>
<dbReference type="NCBIfam" id="TIGR02532">
    <property type="entry name" value="IV_pilin_GFxxxE"/>
    <property type="match status" value="1"/>
</dbReference>
<feature type="transmembrane region" description="Helical" evidence="1">
    <location>
        <begin position="12"/>
        <end position="31"/>
    </location>
</feature>
<dbReference type="InterPro" id="IPR012902">
    <property type="entry name" value="N_methyl_site"/>
</dbReference>
<keyword evidence="1" id="KW-1133">Transmembrane helix</keyword>
<comment type="caution">
    <text evidence="2">The sequence shown here is derived from an EMBL/GenBank/DDBJ whole genome shotgun (WGS) entry which is preliminary data.</text>
</comment>
<gene>
    <name evidence="2" type="ORF">ACKQTC_05830</name>
</gene>
<protein>
    <submittedName>
        <fullName evidence="2">Type II secretion system protein J</fullName>
    </submittedName>
</protein>
<organism evidence="2 3">
    <name type="scientific">Peptococcus simiae</name>
    <dbReference type="NCBI Taxonomy" id="1643805"/>
    <lineage>
        <taxon>Bacteria</taxon>
        <taxon>Bacillati</taxon>
        <taxon>Bacillota</taxon>
        <taxon>Clostridia</taxon>
        <taxon>Eubacteriales</taxon>
        <taxon>Peptococcaceae</taxon>
        <taxon>Peptococcus</taxon>
    </lineage>
</organism>
<evidence type="ECO:0000313" key="3">
    <source>
        <dbReference type="Proteomes" id="UP001631949"/>
    </source>
</evidence>
<dbReference type="Proteomes" id="UP001631949">
    <property type="component" value="Unassembled WGS sequence"/>
</dbReference>